<comment type="similarity">
    <text evidence="1">Belongs to the leucine-binding protein family.</text>
</comment>
<evidence type="ECO:0000313" key="6">
    <source>
        <dbReference type="Proteomes" id="UP000000379"/>
    </source>
</evidence>
<dbReference type="InterPro" id="IPR028081">
    <property type="entry name" value="Leu-bd"/>
</dbReference>
<feature type="signal peptide" evidence="3">
    <location>
        <begin position="1"/>
        <end position="20"/>
    </location>
</feature>
<dbReference type="eggNOG" id="COG0683">
    <property type="taxonomic scope" value="Bacteria"/>
</dbReference>
<dbReference type="Pfam" id="PF13458">
    <property type="entry name" value="Peripla_BP_6"/>
    <property type="match status" value="1"/>
</dbReference>
<accession>D7CTC5</accession>
<keyword evidence="6" id="KW-1185">Reference proteome</keyword>
<evidence type="ECO:0000256" key="2">
    <source>
        <dbReference type="ARBA" id="ARBA00022729"/>
    </source>
</evidence>
<dbReference type="Proteomes" id="UP000000379">
    <property type="component" value="Chromosome"/>
</dbReference>
<organism evidence="5 6">
    <name type="scientific">Truepera radiovictrix (strain DSM 17093 / CIP 108686 / LMG 22925 / RQ-24)</name>
    <dbReference type="NCBI Taxonomy" id="649638"/>
    <lineage>
        <taxon>Bacteria</taxon>
        <taxon>Thermotogati</taxon>
        <taxon>Deinococcota</taxon>
        <taxon>Deinococci</taxon>
        <taxon>Trueperales</taxon>
        <taxon>Trueperaceae</taxon>
        <taxon>Truepera</taxon>
    </lineage>
</organism>
<dbReference type="STRING" id="649638.Trad_0646"/>
<gene>
    <name evidence="5" type="ordered locus">Trad_0646</name>
</gene>
<evidence type="ECO:0000256" key="3">
    <source>
        <dbReference type="SAM" id="SignalP"/>
    </source>
</evidence>
<dbReference type="InterPro" id="IPR051010">
    <property type="entry name" value="BCAA_transport"/>
</dbReference>
<dbReference type="RefSeq" id="WP_013177154.1">
    <property type="nucleotide sequence ID" value="NC_014221.1"/>
</dbReference>
<keyword evidence="2 3" id="KW-0732">Signal</keyword>
<dbReference type="PROSITE" id="PS01129">
    <property type="entry name" value="PSI_RLU"/>
    <property type="match status" value="1"/>
</dbReference>
<dbReference type="SUPFAM" id="SSF53822">
    <property type="entry name" value="Periplasmic binding protein-like I"/>
    <property type="match status" value="1"/>
</dbReference>
<dbReference type="AlphaFoldDB" id="D7CTC5"/>
<dbReference type="InterPro" id="IPR028082">
    <property type="entry name" value="Peripla_BP_I"/>
</dbReference>
<reference evidence="5 6" key="2">
    <citation type="journal article" date="2011" name="Stand. Genomic Sci.">
        <title>Complete genome sequence of Truepera radiovictrix type strain (RQ-24).</title>
        <authorList>
            <person name="Ivanova N."/>
            <person name="Rohde C."/>
            <person name="Munk C."/>
            <person name="Nolan M."/>
            <person name="Lucas S."/>
            <person name="Del Rio T.G."/>
            <person name="Tice H."/>
            <person name="Deshpande S."/>
            <person name="Cheng J.F."/>
            <person name="Tapia R."/>
            <person name="Han C."/>
            <person name="Goodwin L."/>
            <person name="Pitluck S."/>
            <person name="Liolios K."/>
            <person name="Mavromatis K."/>
            <person name="Mikhailova N."/>
            <person name="Pati A."/>
            <person name="Chen A."/>
            <person name="Palaniappan K."/>
            <person name="Land M."/>
            <person name="Hauser L."/>
            <person name="Chang Y.J."/>
            <person name="Jeffries C.D."/>
            <person name="Brambilla E."/>
            <person name="Rohde M."/>
            <person name="Goker M."/>
            <person name="Tindall B.J."/>
            <person name="Woyke T."/>
            <person name="Bristow J."/>
            <person name="Eisen J.A."/>
            <person name="Markowitz V."/>
            <person name="Hugenholtz P."/>
            <person name="Kyrpides N.C."/>
            <person name="Klenk H.P."/>
            <person name="Lapidus A."/>
        </authorList>
    </citation>
    <scope>NUCLEOTIDE SEQUENCE [LARGE SCALE GENOMIC DNA]</scope>
    <source>
        <strain evidence="6">DSM 17093 / CIP 108686 / LMG 22925 / RQ-24</strain>
    </source>
</reference>
<sequence>MQRPLVLLYALCALFTWARAETPRVGAVLSLSGADEHTGNAQAAALELAARDLAARGLRLELRVLDDRSDPQRAAEHAAALLAEGAHALVCCSSPEVADAVRAAFDADAPPTFALSHPRGAGAPTRGFFSLEPGSAYELAELARHLAAQARVALLAPYSPAGDTAEAVLRARLGERLVGSERYPVASGDPLTPEALLAITRLPDAVVVWGERAGEALTALAARGYTGPVYLEARALEGLSALQRARLEGAALEARAVVSPFVLGFALAAEHPSAAQSARYRRASALSGGESSLAGAYAWDALQLLGGAFEQAYAYGLTSGAARGEDQRARLRAALREVLFGLEPVAGSSAVLQPSAQRLGVAVSGALVAARWQGGAWRPLGAPTAP</sequence>
<dbReference type="InterPro" id="IPR006224">
    <property type="entry name" value="PsdUridine_synth_RluA-like_CS"/>
</dbReference>
<name>D7CTC5_TRURR</name>
<dbReference type="GO" id="GO:0009982">
    <property type="term" value="F:pseudouridine synthase activity"/>
    <property type="evidence" value="ECO:0007669"/>
    <property type="project" value="InterPro"/>
</dbReference>
<evidence type="ECO:0000256" key="1">
    <source>
        <dbReference type="ARBA" id="ARBA00010062"/>
    </source>
</evidence>
<proteinExistence type="inferred from homology"/>
<evidence type="ECO:0000313" key="5">
    <source>
        <dbReference type="EMBL" id="ADI13782.1"/>
    </source>
</evidence>
<reference evidence="6" key="1">
    <citation type="submission" date="2010-05" db="EMBL/GenBank/DDBJ databases">
        <title>The complete genome of Truepera radiovictris DSM 17093.</title>
        <authorList>
            <consortium name="US DOE Joint Genome Institute (JGI-PGF)"/>
            <person name="Lucas S."/>
            <person name="Copeland A."/>
            <person name="Lapidus A."/>
            <person name="Glavina del Rio T."/>
            <person name="Dalin E."/>
            <person name="Tice H."/>
            <person name="Bruce D."/>
            <person name="Goodwin L."/>
            <person name="Pitluck S."/>
            <person name="Kyrpides N."/>
            <person name="Mavromatis K."/>
            <person name="Ovchinnikova G."/>
            <person name="Munk A.C."/>
            <person name="Detter J.C."/>
            <person name="Han C."/>
            <person name="Tapia R."/>
            <person name="Land M."/>
            <person name="Hauser L."/>
            <person name="Markowitz V."/>
            <person name="Cheng J.-F."/>
            <person name="Hugenholtz P."/>
            <person name="Woyke T."/>
            <person name="Wu D."/>
            <person name="Tindall B."/>
            <person name="Pomrenke H.G."/>
            <person name="Brambilla E."/>
            <person name="Klenk H.-P."/>
            <person name="Eisen J.A."/>
        </authorList>
    </citation>
    <scope>NUCLEOTIDE SEQUENCE [LARGE SCALE GENOMIC DNA]</scope>
    <source>
        <strain evidence="6">DSM 17093 / CIP 108686 / LMG 22925 / RQ-24</strain>
    </source>
</reference>
<protein>
    <submittedName>
        <fullName evidence="5">ABC-type branched-chain amino acid transport systems periplasmic component</fullName>
    </submittedName>
</protein>
<dbReference type="Gene3D" id="3.40.50.2300">
    <property type="match status" value="2"/>
</dbReference>
<dbReference type="HOGENOM" id="CLU_715598_0_0_0"/>
<feature type="chain" id="PRO_5003094422" evidence="3">
    <location>
        <begin position="21"/>
        <end position="386"/>
    </location>
</feature>
<dbReference type="EMBL" id="CP002049">
    <property type="protein sequence ID" value="ADI13782.1"/>
    <property type="molecule type" value="Genomic_DNA"/>
</dbReference>
<dbReference type="GO" id="GO:0003723">
    <property type="term" value="F:RNA binding"/>
    <property type="evidence" value="ECO:0007669"/>
    <property type="project" value="InterPro"/>
</dbReference>
<feature type="domain" description="Leucine-binding protein" evidence="4">
    <location>
        <begin position="24"/>
        <end position="338"/>
    </location>
</feature>
<evidence type="ECO:0000259" key="4">
    <source>
        <dbReference type="Pfam" id="PF13458"/>
    </source>
</evidence>
<dbReference type="KEGG" id="tra:Trad_0646"/>
<dbReference type="PANTHER" id="PTHR30483:SF6">
    <property type="entry name" value="PERIPLASMIC BINDING PROTEIN OF ABC TRANSPORTER FOR NATURAL AMINO ACIDS"/>
    <property type="match status" value="1"/>
</dbReference>
<dbReference type="PANTHER" id="PTHR30483">
    <property type="entry name" value="LEUCINE-SPECIFIC-BINDING PROTEIN"/>
    <property type="match status" value="1"/>
</dbReference>
<dbReference type="GO" id="GO:0001522">
    <property type="term" value="P:pseudouridine synthesis"/>
    <property type="evidence" value="ECO:0007669"/>
    <property type="project" value="InterPro"/>
</dbReference>